<feature type="compositionally biased region" description="Basic and acidic residues" evidence="1">
    <location>
        <begin position="630"/>
        <end position="643"/>
    </location>
</feature>
<protein>
    <recommendedName>
        <fullName evidence="7">VWFA domain-containing protein</fullName>
    </recommendedName>
</protein>
<dbReference type="Pfam" id="PF08487">
    <property type="entry name" value="VIT"/>
    <property type="match status" value="1"/>
</dbReference>
<dbReference type="PROSITE" id="PS51468">
    <property type="entry name" value="VIT"/>
    <property type="match status" value="1"/>
</dbReference>
<keyword evidence="6" id="KW-1185">Reference proteome</keyword>
<dbReference type="Gene3D" id="3.40.50.410">
    <property type="entry name" value="von Willebrand factor, type A domain"/>
    <property type="match status" value="1"/>
</dbReference>
<dbReference type="SMART" id="SM00609">
    <property type="entry name" value="VIT"/>
    <property type="match status" value="1"/>
</dbReference>
<feature type="region of interest" description="Disordered" evidence="1">
    <location>
        <begin position="630"/>
        <end position="673"/>
    </location>
</feature>
<gene>
    <name evidence="5" type="ORF">AKJ17_09775</name>
</gene>
<evidence type="ECO:0000259" key="3">
    <source>
        <dbReference type="PROSITE" id="PS50234"/>
    </source>
</evidence>
<evidence type="ECO:0000313" key="5">
    <source>
        <dbReference type="EMBL" id="KOO03807.1"/>
    </source>
</evidence>
<dbReference type="InterPro" id="IPR013694">
    <property type="entry name" value="VIT"/>
</dbReference>
<dbReference type="STRING" id="693.AKJ17_09775"/>
<evidence type="ECO:0000313" key="6">
    <source>
        <dbReference type="Proteomes" id="UP000037515"/>
    </source>
</evidence>
<dbReference type="PATRIC" id="fig|693.5.peg.2000"/>
<dbReference type="PROSITE" id="PS50234">
    <property type="entry name" value="VWFA"/>
    <property type="match status" value="1"/>
</dbReference>
<dbReference type="InterPro" id="IPR036465">
    <property type="entry name" value="vWFA_dom_sf"/>
</dbReference>
<dbReference type="InterPro" id="IPR020008">
    <property type="entry name" value="GlyGly_CTERM"/>
</dbReference>
<feature type="domain" description="VWFA" evidence="3">
    <location>
        <begin position="319"/>
        <end position="489"/>
    </location>
</feature>
<dbReference type="Proteomes" id="UP000037515">
    <property type="component" value="Unassembled WGS sequence"/>
</dbReference>
<dbReference type="AlphaFoldDB" id="A0A0M0HPJ6"/>
<dbReference type="NCBIfam" id="TIGR03501">
    <property type="entry name" value="GlyGly_CTERM"/>
    <property type="match status" value="1"/>
</dbReference>
<dbReference type="PANTHER" id="PTHR45737:SF6">
    <property type="entry name" value="VON WILLEBRAND FACTOR A DOMAIN-CONTAINING PROTEIN 5A"/>
    <property type="match status" value="1"/>
</dbReference>
<evidence type="ECO:0008006" key="7">
    <source>
        <dbReference type="Google" id="ProtNLM"/>
    </source>
</evidence>
<keyword evidence="2" id="KW-1133">Transmembrane helix</keyword>
<accession>A0A0M0HPJ6</accession>
<evidence type="ECO:0000259" key="4">
    <source>
        <dbReference type="PROSITE" id="PS51468"/>
    </source>
</evidence>
<dbReference type="PANTHER" id="PTHR45737">
    <property type="entry name" value="VON WILLEBRAND FACTOR A DOMAIN-CONTAINING PROTEIN 5A"/>
    <property type="match status" value="1"/>
</dbReference>
<feature type="domain" description="VIT" evidence="4">
    <location>
        <begin position="26"/>
        <end position="154"/>
    </location>
</feature>
<organism evidence="5 6">
    <name type="scientific">Vibrio nereis</name>
    <dbReference type="NCBI Taxonomy" id="693"/>
    <lineage>
        <taxon>Bacteria</taxon>
        <taxon>Pseudomonadati</taxon>
        <taxon>Pseudomonadota</taxon>
        <taxon>Gammaproteobacteria</taxon>
        <taxon>Vibrionales</taxon>
        <taxon>Vibrionaceae</taxon>
        <taxon>Vibrio</taxon>
    </lineage>
</organism>
<comment type="caution">
    <text evidence="5">The sequence shown here is derived from an EMBL/GenBank/DDBJ whole genome shotgun (WGS) entry which is preliminary data.</text>
</comment>
<dbReference type="Pfam" id="PF13768">
    <property type="entry name" value="VWA_3"/>
    <property type="match status" value="1"/>
</dbReference>
<proteinExistence type="predicted"/>
<feature type="transmembrane region" description="Helical" evidence="2">
    <location>
        <begin position="673"/>
        <end position="691"/>
    </location>
</feature>
<dbReference type="SUPFAM" id="SSF53300">
    <property type="entry name" value="vWA-like"/>
    <property type="match status" value="1"/>
</dbReference>
<evidence type="ECO:0000256" key="1">
    <source>
        <dbReference type="SAM" id="MobiDB-lite"/>
    </source>
</evidence>
<dbReference type="EMBL" id="LHPJ01000007">
    <property type="protein sequence ID" value="KOO03807.1"/>
    <property type="molecule type" value="Genomic_DNA"/>
</dbReference>
<keyword evidence="2" id="KW-0812">Transmembrane</keyword>
<dbReference type="InterPro" id="IPR002035">
    <property type="entry name" value="VWF_A"/>
</dbReference>
<reference evidence="6" key="1">
    <citation type="submission" date="2015-08" db="EMBL/GenBank/DDBJ databases">
        <title>Vibrio galatheae sp. nov., a novel member of the Vibrionaceae family isolated from the Solomon Islands.</title>
        <authorList>
            <person name="Giubergia S."/>
            <person name="Machado H."/>
            <person name="Mateiu R.V."/>
            <person name="Gram L."/>
        </authorList>
    </citation>
    <scope>NUCLEOTIDE SEQUENCE [LARGE SCALE GENOMIC DNA]</scope>
    <source>
        <strain evidence="6">DSM 19584</strain>
    </source>
</reference>
<name>A0A0M0HPJ6_VIBNE</name>
<keyword evidence="2" id="KW-0472">Membrane</keyword>
<evidence type="ECO:0000256" key="2">
    <source>
        <dbReference type="SAM" id="Phobius"/>
    </source>
</evidence>
<sequence length="701" mass="77611">MRRVIDLACSFVLIIFAVLISPNLFAAGLLKPSDAQYQSLTIETHHVDVVIQDGIATTTIEQTFANPNDHQLEALYTFPVPEKAVVGEFIYWINGQPVIAEAVKKQQARQIYNDQKAQGRSTALTEKDGYKAFSMRVFPVLPNQSVKVRLVYLQDAILDHGVGRYVYPMEEGGTDAAADSFWTRNDRVEQDFSFTMTLKSGYPVDGVRLPSHPKALLSHSPDGEHTIWSAQLGNLSTNVDGNAGIEGSDKSGIAQPSNVSNAPAFNLNQDIVAYWRLAEGVPGRVDMLAYRDPQESDRGTVKITFTPGDDLSAITQPRDWVFILDRSGSMQGKYATLAEGVKKALHKLPTQDRFQIIMFDDSVVDITNGYQAVTPERVNQAIEKINTLGVGGGTNLYAGLKKGLRNLDDDRVTGVVLVTDGVANVGTTEKSAFLKLVEQADVRLFTFIMGNSANRPLLEPMTKISDGFAASVSNSDDIMGHLMNATSKLNHHAYRDIELKVNGAKIKDLTPQDIRSLYRGEQLTVLGHYFKPGQAELTLSMKIAGQEKQYTTEVTLPEKATEHPELERIWAFSAIRDLEETMNYFEHKDSDSQQAIEDIALEYGLLTDYTSLLVVEEQVFEELGIERRNQQRVEKEQQARQQRESAPTESRRADKGQPMFNDPAPSHSGGGSGGGSIGWLSLLGFIGLAWVRRTPKKNKTQ</sequence>
<dbReference type="SMART" id="SM00327">
    <property type="entry name" value="VWA"/>
    <property type="match status" value="1"/>
</dbReference>